<organism evidence="2 3">
    <name type="scientific">Phanerochaete carnosa (strain HHB-10118-sp)</name>
    <name type="common">White-rot fungus</name>
    <name type="synonym">Peniophora carnosa</name>
    <dbReference type="NCBI Taxonomy" id="650164"/>
    <lineage>
        <taxon>Eukaryota</taxon>
        <taxon>Fungi</taxon>
        <taxon>Dikarya</taxon>
        <taxon>Basidiomycota</taxon>
        <taxon>Agaricomycotina</taxon>
        <taxon>Agaricomycetes</taxon>
        <taxon>Polyporales</taxon>
        <taxon>Phanerochaetaceae</taxon>
        <taxon>Phanerochaete</taxon>
    </lineage>
</organism>
<evidence type="ECO:0000256" key="1">
    <source>
        <dbReference type="SAM" id="MobiDB-lite"/>
    </source>
</evidence>
<dbReference type="HOGENOM" id="CLU_2513380_0_0_1"/>
<dbReference type="RefSeq" id="XP_007401142.1">
    <property type="nucleotide sequence ID" value="XM_007401080.1"/>
</dbReference>
<gene>
    <name evidence="2" type="ORF">PHACADRAFT_264400</name>
</gene>
<reference evidence="2 3" key="1">
    <citation type="journal article" date="2012" name="BMC Genomics">
        <title>Comparative genomics of the white-rot fungi, Phanerochaete carnosa and P. chrysosporium, to elucidate the genetic basis of the distinct wood types they colonize.</title>
        <authorList>
            <person name="Suzuki H."/>
            <person name="MacDonald J."/>
            <person name="Syed K."/>
            <person name="Salamov A."/>
            <person name="Hori C."/>
            <person name="Aerts A."/>
            <person name="Henrissat B."/>
            <person name="Wiebenga A."/>
            <person name="vanKuyk P.A."/>
            <person name="Barry K."/>
            <person name="Lindquist E."/>
            <person name="LaButti K."/>
            <person name="Lapidus A."/>
            <person name="Lucas S."/>
            <person name="Coutinho P."/>
            <person name="Gong Y."/>
            <person name="Samejima M."/>
            <person name="Mahadevan R."/>
            <person name="Abou-Zaid M."/>
            <person name="de Vries R.P."/>
            <person name="Igarashi K."/>
            <person name="Yadav J.S."/>
            <person name="Grigoriev I.V."/>
            <person name="Master E.R."/>
        </authorList>
    </citation>
    <scope>NUCLEOTIDE SEQUENCE [LARGE SCALE GENOMIC DNA]</scope>
    <source>
        <strain evidence="2 3">HHB-10118-sp</strain>
    </source>
</reference>
<accession>K5VTQ6</accession>
<sequence>MDAPVSKRPRNSKRSVSPSVPETEEADIEKGVDQPGSETSSVTVPESWLNLAPEPDITVCCSPCMLFSMISFLTDLTDTHNVCSY</sequence>
<dbReference type="GeneID" id="18918801"/>
<protein>
    <submittedName>
        <fullName evidence="2">Uncharacterized protein</fullName>
    </submittedName>
</protein>
<evidence type="ECO:0000313" key="2">
    <source>
        <dbReference type="EMBL" id="EKM49944.1"/>
    </source>
</evidence>
<keyword evidence="3" id="KW-1185">Reference proteome</keyword>
<feature type="region of interest" description="Disordered" evidence="1">
    <location>
        <begin position="1"/>
        <end position="44"/>
    </location>
</feature>
<proteinExistence type="predicted"/>
<dbReference type="InParanoid" id="K5VTQ6"/>
<dbReference type="KEGG" id="pco:PHACADRAFT_264400"/>
<evidence type="ECO:0000313" key="3">
    <source>
        <dbReference type="Proteomes" id="UP000008370"/>
    </source>
</evidence>
<dbReference type="EMBL" id="JH930479">
    <property type="protein sequence ID" value="EKM49944.1"/>
    <property type="molecule type" value="Genomic_DNA"/>
</dbReference>
<dbReference type="AlphaFoldDB" id="K5VTQ6"/>
<name>K5VTQ6_PHACS</name>
<dbReference type="Proteomes" id="UP000008370">
    <property type="component" value="Unassembled WGS sequence"/>
</dbReference>